<accession>A0A162U311</accession>
<dbReference type="VEuPathDB" id="FungiDB:PHYBLDRAFT_68750"/>
<sequence>MNNSDSQVLKSIQREIDVTNALLNRLQQYQRCNMFQDPKVSPDGISISFRNIPKFQIMGNNSTIWYHTSYQCFKKILTAGKTNIDSAWKICLPMSFDHDHDTWYKSNLQGKDISWNDVKDIITKKFDSFDRQLEMASLVFTRIMGPNKSILDYGIKFQKACREGGVKENANLAMRFMSSLTPELSSNVKLAWFARYSEMPQTIKQVLLLANGISTSNKRSNPYDNCNNNCNNRKSNLNITNKGKYFCTQHMFNDMHVTSNCRMLQKHKHTDKTCRYCNKPWQHHHTCQEYLQAKTRTVNAIGTTQENITSPINHITQTLENASFVTYANGYEFLHSFELMEMNQEDSLILGQDILPKLGITLSGVAVDWNIKTSTRENQEIENDLEPNNSPYSTKEQHDQFMSTIACYIEDNEAILKTSFCTVPESIAELKTAEGAKTYQ</sequence>
<dbReference type="GeneID" id="29002911"/>
<evidence type="ECO:0000313" key="1">
    <source>
        <dbReference type="EMBL" id="OAD71963.1"/>
    </source>
</evidence>
<dbReference type="AlphaFoldDB" id="A0A162U311"/>
<organism evidence="1 2">
    <name type="scientific">Phycomyces blakesleeanus (strain ATCC 8743b / DSM 1359 / FGSC 10004 / NBRC 33097 / NRRL 1555)</name>
    <dbReference type="NCBI Taxonomy" id="763407"/>
    <lineage>
        <taxon>Eukaryota</taxon>
        <taxon>Fungi</taxon>
        <taxon>Fungi incertae sedis</taxon>
        <taxon>Mucoromycota</taxon>
        <taxon>Mucoromycotina</taxon>
        <taxon>Mucoromycetes</taxon>
        <taxon>Mucorales</taxon>
        <taxon>Phycomycetaceae</taxon>
        <taxon>Phycomyces</taxon>
    </lineage>
</organism>
<evidence type="ECO:0000313" key="2">
    <source>
        <dbReference type="Proteomes" id="UP000077315"/>
    </source>
</evidence>
<dbReference type="EMBL" id="KV440984">
    <property type="protein sequence ID" value="OAD71963.1"/>
    <property type="molecule type" value="Genomic_DNA"/>
</dbReference>
<name>A0A162U311_PHYB8</name>
<dbReference type="OrthoDB" id="2268828at2759"/>
<gene>
    <name evidence="1" type="ORF">PHYBLDRAFT_68750</name>
</gene>
<dbReference type="RefSeq" id="XP_018290003.1">
    <property type="nucleotide sequence ID" value="XM_018442005.1"/>
</dbReference>
<reference evidence="2" key="1">
    <citation type="submission" date="2015-06" db="EMBL/GenBank/DDBJ databases">
        <title>Expansion of signal transduction pathways in fungi by whole-genome duplication.</title>
        <authorList>
            <consortium name="DOE Joint Genome Institute"/>
            <person name="Corrochano L.M."/>
            <person name="Kuo A."/>
            <person name="Marcet-Houben M."/>
            <person name="Polaino S."/>
            <person name="Salamov A."/>
            <person name="Villalobos J.M."/>
            <person name="Alvarez M.I."/>
            <person name="Avalos J."/>
            <person name="Benito E.P."/>
            <person name="Benoit I."/>
            <person name="Burger G."/>
            <person name="Camino L.P."/>
            <person name="Canovas D."/>
            <person name="Cerda-Olmedo E."/>
            <person name="Cheng J.-F."/>
            <person name="Dominguez A."/>
            <person name="Elias M."/>
            <person name="Eslava A.P."/>
            <person name="Glaser F."/>
            <person name="Grimwood J."/>
            <person name="Gutierrez G."/>
            <person name="Heitman J."/>
            <person name="Henrissat B."/>
            <person name="Iturriaga E.A."/>
            <person name="Lang B.F."/>
            <person name="Lavin J.L."/>
            <person name="Lee S."/>
            <person name="Li W."/>
            <person name="Lindquist E."/>
            <person name="Lopez-Garcia S."/>
            <person name="Luque E.M."/>
            <person name="Marcos A.T."/>
            <person name="Martin J."/>
            <person name="McCluskey K."/>
            <person name="Medina H.R."/>
            <person name="Miralles-Duran A."/>
            <person name="Miyazaki A."/>
            <person name="Munoz-Torres E."/>
            <person name="Oguiza J.A."/>
            <person name="Ohm R."/>
            <person name="Olmedo M."/>
            <person name="Orejas M."/>
            <person name="Ortiz-Castellanos L."/>
            <person name="Pisabarro A.G."/>
            <person name="Rodriguez-Romero J."/>
            <person name="Ruiz-Herrera J."/>
            <person name="Ruiz-Vazquez R."/>
            <person name="Sanz C."/>
            <person name="Schackwitz W."/>
            <person name="Schmutz J."/>
            <person name="Shahriari M."/>
            <person name="Shelest E."/>
            <person name="Silva-Franco F."/>
            <person name="Soanes D."/>
            <person name="Syed K."/>
            <person name="Tagua V.G."/>
            <person name="Talbot N.J."/>
            <person name="Thon M."/>
            <person name="De vries R.P."/>
            <person name="Wiebenga A."/>
            <person name="Yadav J.S."/>
            <person name="Braun E.L."/>
            <person name="Baker S."/>
            <person name="Garre V."/>
            <person name="Horwitz B."/>
            <person name="Torres-Martinez S."/>
            <person name="Idnurm A."/>
            <person name="Herrera-Estrella A."/>
            <person name="Gabaldon T."/>
            <person name="Grigoriev I.V."/>
        </authorList>
    </citation>
    <scope>NUCLEOTIDE SEQUENCE [LARGE SCALE GENOMIC DNA]</scope>
    <source>
        <strain evidence="2">NRRL 1555(-)</strain>
    </source>
</reference>
<evidence type="ECO:0008006" key="3">
    <source>
        <dbReference type="Google" id="ProtNLM"/>
    </source>
</evidence>
<protein>
    <recommendedName>
        <fullName evidence="3">Retrotransposon gag domain-containing protein</fullName>
    </recommendedName>
</protein>
<dbReference type="InParanoid" id="A0A162U311"/>
<keyword evidence="2" id="KW-1185">Reference proteome</keyword>
<proteinExistence type="predicted"/>
<dbReference type="Proteomes" id="UP000077315">
    <property type="component" value="Unassembled WGS sequence"/>
</dbReference>